<dbReference type="Proteomes" id="UP000505210">
    <property type="component" value="Chromosome"/>
</dbReference>
<evidence type="ECO:0000313" key="2">
    <source>
        <dbReference type="EMBL" id="QKD80880.1"/>
    </source>
</evidence>
<feature type="domain" description="N-acetyltransferase" evidence="1">
    <location>
        <begin position="177"/>
        <end position="331"/>
    </location>
</feature>
<evidence type="ECO:0000313" key="3">
    <source>
        <dbReference type="Proteomes" id="UP000505210"/>
    </source>
</evidence>
<dbReference type="GO" id="GO:0016747">
    <property type="term" value="F:acyltransferase activity, transferring groups other than amino-acyl groups"/>
    <property type="evidence" value="ECO:0007669"/>
    <property type="project" value="InterPro"/>
</dbReference>
<dbReference type="PANTHER" id="PTHR41368">
    <property type="entry name" value="PROTEIN YGHO"/>
    <property type="match status" value="1"/>
</dbReference>
<keyword evidence="3" id="KW-1185">Reference proteome</keyword>
<dbReference type="InterPro" id="IPR039968">
    <property type="entry name" value="BcerS-like"/>
</dbReference>
<organism evidence="2 3">
    <name type="scientific">Thermoleptolyngbya sichuanensis A183</name>
    <dbReference type="NCBI Taxonomy" id="2737172"/>
    <lineage>
        <taxon>Bacteria</taxon>
        <taxon>Bacillati</taxon>
        <taxon>Cyanobacteriota</taxon>
        <taxon>Cyanophyceae</taxon>
        <taxon>Oculatellales</taxon>
        <taxon>Oculatellaceae</taxon>
        <taxon>Thermoleptolyngbya</taxon>
        <taxon>Thermoleptolyngbya sichuanensis</taxon>
    </lineage>
</organism>
<name>A0A6M8B8K3_9CYAN</name>
<dbReference type="InterPro" id="IPR016181">
    <property type="entry name" value="Acyl_CoA_acyltransferase"/>
</dbReference>
<dbReference type="PANTHER" id="PTHR41368:SF1">
    <property type="entry name" value="PROTEIN YGHO"/>
    <property type="match status" value="1"/>
</dbReference>
<sequence length="331" mass="36807">MLTERYIQVNNSAELASLATQGGFPLLEARMFELHQLDAHWVLLRGEAIAGYCSLWWRSVPEYPGERLGLIGHYAVADGLAAASLLGHAAGELAAQGCTLAIAPIDGNTWRRYRLLSDRGTEPPFFLEPDNPDEWCGQFEAAGFGAIAHYSSALATDLTQVDPRLTAVQQRLDAAGVKIRPLALDQFDAELERIHALSLVAFQRNFLYSPISQAEFLTQYRQVRPYVQPELVLLAEQESQLVGFLFAVPDLLQAQRGKTVDTVIIKTVAVLPGRRYAGLGNVLVARVQAIAHDLGYRRAIHALMHDDNNSRNLSSRYAHSIRRYTLYARKL</sequence>
<dbReference type="Pfam" id="PF00583">
    <property type="entry name" value="Acetyltransf_1"/>
    <property type="match status" value="1"/>
</dbReference>
<dbReference type="CDD" id="cd04301">
    <property type="entry name" value="NAT_SF"/>
    <property type="match status" value="1"/>
</dbReference>
<dbReference type="Gene3D" id="3.40.630.30">
    <property type="match status" value="1"/>
</dbReference>
<dbReference type="EMBL" id="CP053661">
    <property type="protein sequence ID" value="QKD80880.1"/>
    <property type="molecule type" value="Genomic_DNA"/>
</dbReference>
<proteinExistence type="predicted"/>
<keyword evidence="2" id="KW-0808">Transferase</keyword>
<dbReference type="SUPFAM" id="SSF55729">
    <property type="entry name" value="Acyl-CoA N-acyltransferases (Nat)"/>
    <property type="match status" value="1"/>
</dbReference>
<evidence type="ECO:0000259" key="1">
    <source>
        <dbReference type="PROSITE" id="PS51186"/>
    </source>
</evidence>
<dbReference type="KEGG" id="theu:HPC62_00680"/>
<reference evidence="2 3" key="1">
    <citation type="submission" date="2020-05" db="EMBL/GenBank/DDBJ databases">
        <title>Complete genome sequence of of a novel Thermoleptolyngbya strain isolated from hot springs of Ganzi, Sichuan China.</title>
        <authorList>
            <person name="Tang J."/>
            <person name="Daroch M."/>
            <person name="Li L."/>
            <person name="Waleron K."/>
            <person name="Waleron M."/>
            <person name="Waleron M."/>
        </authorList>
    </citation>
    <scope>NUCLEOTIDE SEQUENCE [LARGE SCALE GENOMIC DNA]</scope>
    <source>
        <strain evidence="2 3">PKUAC-SCTA183</strain>
    </source>
</reference>
<dbReference type="RefSeq" id="WP_172353308.1">
    <property type="nucleotide sequence ID" value="NZ_CP053661.1"/>
</dbReference>
<dbReference type="AlphaFoldDB" id="A0A6M8B8K3"/>
<protein>
    <submittedName>
        <fullName evidence="2">GNAT family N-acetyltransferase</fullName>
    </submittedName>
</protein>
<accession>A0A6M8B8K3</accession>
<gene>
    <name evidence="2" type="ORF">HPC62_00680</name>
</gene>
<dbReference type="PROSITE" id="PS51186">
    <property type="entry name" value="GNAT"/>
    <property type="match status" value="1"/>
</dbReference>
<dbReference type="InterPro" id="IPR000182">
    <property type="entry name" value="GNAT_dom"/>
</dbReference>